<feature type="domain" description="MucBP" evidence="6">
    <location>
        <begin position="578"/>
        <end position="641"/>
    </location>
</feature>
<keyword evidence="8" id="KW-1185">Reference proteome</keyword>
<dbReference type="PANTHER" id="PTHR18898">
    <property type="entry name" value="NUCLEOPROTEIN TPR-RELATED"/>
    <property type="match status" value="1"/>
</dbReference>
<dbReference type="GeneID" id="84782767"/>
<feature type="compositionally biased region" description="Polar residues" evidence="3">
    <location>
        <begin position="785"/>
        <end position="813"/>
    </location>
</feature>
<dbReference type="InterPro" id="IPR009459">
    <property type="entry name" value="MucBP_dom"/>
</dbReference>
<feature type="compositionally biased region" description="Polar residues" evidence="3">
    <location>
        <begin position="143"/>
        <end position="177"/>
    </location>
</feature>
<keyword evidence="5" id="KW-0732">Signal</keyword>
<accession>A0A0R1JUI0</accession>
<proteinExistence type="predicted"/>
<keyword evidence="4" id="KW-0472">Membrane</keyword>
<dbReference type="EMBL" id="AZDT01000042">
    <property type="protein sequence ID" value="KRK74895.1"/>
    <property type="molecule type" value="Genomic_DNA"/>
</dbReference>
<evidence type="ECO:0000313" key="7">
    <source>
        <dbReference type="EMBL" id="KRK74895.1"/>
    </source>
</evidence>
<dbReference type="Pfam" id="PF06458">
    <property type="entry name" value="MucBP"/>
    <property type="match status" value="1"/>
</dbReference>
<feature type="region of interest" description="Disordered" evidence="3">
    <location>
        <begin position="48"/>
        <end position="229"/>
    </location>
</feature>
<dbReference type="STRING" id="1423773.FD30_GL002068"/>
<dbReference type="PROSITE" id="PS51450">
    <property type="entry name" value="LRR"/>
    <property type="match status" value="1"/>
</dbReference>
<evidence type="ECO:0000259" key="6">
    <source>
        <dbReference type="Pfam" id="PF06458"/>
    </source>
</evidence>
<dbReference type="PANTHER" id="PTHR18898:SF2">
    <property type="entry name" value="NUCLEOPROTEIN TPR"/>
    <property type="match status" value="1"/>
</dbReference>
<evidence type="ECO:0000313" key="8">
    <source>
        <dbReference type="Proteomes" id="UP000051162"/>
    </source>
</evidence>
<organism evidence="7 8">
    <name type="scientific">Levilactobacillus namurensis DSM 19117</name>
    <dbReference type="NCBI Taxonomy" id="1423773"/>
    <lineage>
        <taxon>Bacteria</taxon>
        <taxon>Bacillati</taxon>
        <taxon>Bacillota</taxon>
        <taxon>Bacilli</taxon>
        <taxon>Lactobacillales</taxon>
        <taxon>Lactobacillaceae</taxon>
        <taxon>Levilactobacillus</taxon>
    </lineage>
</organism>
<dbReference type="NCBIfam" id="TIGR01167">
    <property type="entry name" value="LPXTG_anchor"/>
    <property type="match status" value="1"/>
</dbReference>
<sequence length="914" mass="93490">MQSKRPMIKKRWWLTSATAVTLTAMSLAMTTAQADAVNPTAPVAVTSQSAQASSAETTATTPATADDTAATTDTATTVANQTAASSTETPAETPEQSTNPAEASTEQPTTDPTASADTTTGESTTEESAAQSEANSVEAVPTTPEQTAPSTTAGSDAGATESTPTANTDSVSQQEATPSAPEVTAPTTDDATTKPSDGANVVAPADQATPSTPEETNDAATTKPSNGANLVESMDDTAMTKPSAGASVVESAATANDVAATKPMTGAQAVQTANDPLSVTVTTPMSAPLKQVAKKTHRADDDINVWMPNKHLQAIILADLQNDSHHLPTNKTWNSVSDITKEDMALLTSIRGFTYIDGKTPFSLEGLQYAKNLKDIFLEANLNEYPVSHVRGDIEDISQLKDLEFLEDVWLQNNRIKDVTPLAGKKHLKSLKISHNAISDFSPLKGMSFDEMSTFAGQVIELPKKKVDKNKKTGHLAITCVQMDGTTVELKPMGAKGGKLWAFNGDQLAYQVFYNGGTATPDGKGGLYYTDLVAQAAGDPLMPDNYPTDKYYMMGSTGGSTPDFMVVQPYEYADLGGTVTVHYVDREGNTLAEDTVLSGHEVGESYTTEPLTIPGYTLQDAHPQFSEGQYGKDDVEVTYVYALDQSDPGTGDNGGDKPGNGGDNGNGNTSTTPGGDNGNGSGTPGDGGTGTPGGTGDGNASGGQGGDAGGSGNGSTDTGNQNQGGNGDSGNGSADTGSQDGSGSGNGGAAAGGDNSGSGSQGGTQNGGSGDQGGSTTTTPGDGTVTVTPAPSQPNKPSQSHPNKPGQSTQVTHPVTGGQADQPAISTPVAAPATDHGTVDLTATTAGDADDQVSPTTELNDQPGHAQDLNAVSTDTESNLPQTNGKQNPLGVLAGGLMLVMSILTFGWFKRRSR</sequence>
<feature type="transmembrane region" description="Helical" evidence="4">
    <location>
        <begin position="890"/>
        <end position="909"/>
    </location>
</feature>
<name>A0A0R1JUI0_9LACO</name>
<evidence type="ECO:0000256" key="1">
    <source>
        <dbReference type="ARBA" id="ARBA00022614"/>
    </source>
</evidence>
<feature type="compositionally biased region" description="Gly residues" evidence="3">
    <location>
        <begin position="675"/>
        <end position="713"/>
    </location>
</feature>
<dbReference type="PATRIC" id="fig|1423773.3.peg.2121"/>
<dbReference type="Gene3D" id="3.80.10.10">
    <property type="entry name" value="Ribonuclease Inhibitor"/>
    <property type="match status" value="1"/>
</dbReference>
<keyword evidence="4" id="KW-0812">Transmembrane</keyword>
<dbReference type="RefSeq" id="WP_056944380.1">
    <property type="nucleotide sequence ID" value="NZ_AZDT01000042.1"/>
</dbReference>
<dbReference type="GO" id="GO:0017056">
    <property type="term" value="F:structural constituent of nuclear pore"/>
    <property type="evidence" value="ECO:0007669"/>
    <property type="project" value="TreeGrafter"/>
</dbReference>
<dbReference type="OrthoDB" id="2307220at2"/>
<dbReference type="InterPro" id="IPR032675">
    <property type="entry name" value="LRR_dom_sf"/>
</dbReference>
<feature type="compositionally biased region" description="Gly residues" evidence="3">
    <location>
        <begin position="651"/>
        <end position="665"/>
    </location>
</feature>
<evidence type="ECO:0000256" key="4">
    <source>
        <dbReference type="SAM" id="Phobius"/>
    </source>
</evidence>
<evidence type="ECO:0000256" key="2">
    <source>
        <dbReference type="ARBA" id="ARBA00022737"/>
    </source>
</evidence>
<keyword evidence="4" id="KW-1133">Transmembrane helix</keyword>
<feature type="compositionally biased region" description="Gly residues" evidence="3">
    <location>
        <begin position="740"/>
        <end position="773"/>
    </location>
</feature>
<reference evidence="7 8" key="1">
    <citation type="journal article" date="2015" name="Genome Announc.">
        <title>Expanding the biotechnology potential of lactobacilli through comparative genomics of 213 strains and associated genera.</title>
        <authorList>
            <person name="Sun Z."/>
            <person name="Harris H.M."/>
            <person name="McCann A."/>
            <person name="Guo C."/>
            <person name="Argimon S."/>
            <person name="Zhang W."/>
            <person name="Yang X."/>
            <person name="Jeffery I.B."/>
            <person name="Cooney J.C."/>
            <person name="Kagawa T.F."/>
            <person name="Liu W."/>
            <person name="Song Y."/>
            <person name="Salvetti E."/>
            <person name="Wrobel A."/>
            <person name="Rasinkangas P."/>
            <person name="Parkhill J."/>
            <person name="Rea M.C."/>
            <person name="O'Sullivan O."/>
            <person name="Ritari J."/>
            <person name="Douillard F.P."/>
            <person name="Paul Ross R."/>
            <person name="Yang R."/>
            <person name="Briner A.E."/>
            <person name="Felis G.E."/>
            <person name="de Vos W.M."/>
            <person name="Barrangou R."/>
            <person name="Klaenhammer T.R."/>
            <person name="Caufield P.W."/>
            <person name="Cui Y."/>
            <person name="Zhang H."/>
            <person name="O'Toole P.W."/>
        </authorList>
    </citation>
    <scope>NUCLEOTIDE SEQUENCE [LARGE SCALE GENOMIC DNA]</scope>
    <source>
        <strain evidence="7 8">DSM 19117</strain>
    </source>
</reference>
<feature type="compositionally biased region" description="Polar residues" evidence="3">
    <location>
        <begin position="208"/>
        <end position="228"/>
    </location>
</feature>
<dbReference type="GO" id="GO:0006406">
    <property type="term" value="P:mRNA export from nucleus"/>
    <property type="evidence" value="ECO:0007669"/>
    <property type="project" value="TreeGrafter"/>
</dbReference>
<keyword evidence="2" id="KW-0677">Repeat</keyword>
<dbReference type="InterPro" id="IPR025875">
    <property type="entry name" value="Leu-rich_rpt_4"/>
</dbReference>
<gene>
    <name evidence="7" type="ORF">FD30_GL002068</name>
</gene>
<feature type="compositionally biased region" description="Low complexity" evidence="3">
    <location>
        <begin position="108"/>
        <end position="139"/>
    </location>
</feature>
<feature type="compositionally biased region" description="Low complexity" evidence="3">
    <location>
        <begin position="180"/>
        <end position="197"/>
    </location>
</feature>
<protein>
    <recommendedName>
        <fullName evidence="6">MucBP domain-containing protein</fullName>
    </recommendedName>
</protein>
<comment type="caution">
    <text evidence="7">The sequence shown here is derived from an EMBL/GenBank/DDBJ whole genome shotgun (WGS) entry which is preliminary data.</text>
</comment>
<dbReference type="Proteomes" id="UP000051162">
    <property type="component" value="Unassembled WGS sequence"/>
</dbReference>
<dbReference type="InterPro" id="IPR001611">
    <property type="entry name" value="Leu-rich_rpt"/>
</dbReference>
<feature type="signal peptide" evidence="5">
    <location>
        <begin position="1"/>
        <end position="34"/>
    </location>
</feature>
<feature type="compositionally biased region" description="Low complexity" evidence="3">
    <location>
        <begin position="774"/>
        <end position="784"/>
    </location>
</feature>
<feature type="chain" id="PRO_5006406246" description="MucBP domain-containing protein" evidence="5">
    <location>
        <begin position="35"/>
        <end position="914"/>
    </location>
</feature>
<dbReference type="SUPFAM" id="SSF52075">
    <property type="entry name" value="Outer arm dynein light chain 1"/>
    <property type="match status" value="1"/>
</dbReference>
<feature type="region of interest" description="Disordered" evidence="3">
    <location>
        <begin position="608"/>
        <end position="629"/>
    </location>
</feature>
<dbReference type="AlphaFoldDB" id="A0A0R1JUI0"/>
<evidence type="ECO:0000256" key="5">
    <source>
        <dbReference type="SAM" id="SignalP"/>
    </source>
</evidence>
<dbReference type="Pfam" id="PF12799">
    <property type="entry name" value="LRR_4"/>
    <property type="match status" value="1"/>
</dbReference>
<feature type="compositionally biased region" description="Polar residues" evidence="3">
    <location>
        <begin position="870"/>
        <end position="887"/>
    </location>
</feature>
<feature type="region of interest" description="Disordered" evidence="3">
    <location>
        <begin position="644"/>
        <end position="887"/>
    </location>
</feature>
<feature type="compositionally biased region" description="Low complexity" evidence="3">
    <location>
        <begin position="48"/>
        <end position="98"/>
    </location>
</feature>
<evidence type="ECO:0000256" key="3">
    <source>
        <dbReference type="SAM" id="MobiDB-lite"/>
    </source>
</evidence>
<keyword evidence="1" id="KW-0433">Leucine-rich repeat</keyword>
<dbReference type="Gene3D" id="3.10.20.320">
    <property type="entry name" value="Putative peptidoglycan bound protein (lpxtg motif)"/>
    <property type="match status" value="1"/>
</dbReference>